<protein>
    <recommendedName>
        <fullName evidence="5">Tetraspanin Tsp3</fullName>
    </recommendedName>
</protein>
<accession>A0ABR4GJ34</accession>
<proteinExistence type="predicted"/>
<keyword evidence="2" id="KW-1133">Transmembrane helix</keyword>
<dbReference type="EMBL" id="JBFTWV010000009">
    <property type="protein sequence ID" value="KAL2799053.1"/>
    <property type="molecule type" value="Genomic_DNA"/>
</dbReference>
<dbReference type="Proteomes" id="UP001610563">
    <property type="component" value="Unassembled WGS sequence"/>
</dbReference>
<sequence length="261" mass="29626">MTINCDISSAIYPLLFLTSAISLVFGALSWARTTTLFLPLPTWLPILATLLAPLTLIAIASSNLLSRSASNTRPRWTQPLQLLNHAHTILLTIIATVALAYLYPEDILTCHLNNQWQYFFQHKDARAIRAIQDRYQCCGLRSIHDRAWPFKDRDHGDDACEQQLGYRRSCFEPWRGVQTRTSWMVVAAVLCVLVVKIAAWQIPRRKASWMSTRVLENGGESRRNPGPALEQGEQNSEVDGEDRRALLPRSRSGNENVWDVE</sequence>
<feature type="transmembrane region" description="Helical" evidence="2">
    <location>
        <begin position="43"/>
        <end position="65"/>
    </location>
</feature>
<evidence type="ECO:0000313" key="3">
    <source>
        <dbReference type="EMBL" id="KAL2799053.1"/>
    </source>
</evidence>
<gene>
    <name evidence="3" type="ORF">BJX66DRAFT_333364</name>
</gene>
<feature type="region of interest" description="Disordered" evidence="1">
    <location>
        <begin position="216"/>
        <end position="261"/>
    </location>
</feature>
<evidence type="ECO:0000256" key="2">
    <source>
        <dbReference type="SAM" id="Phobius"/>
    </source>
</evidence>
<keyword evidence="2" id="KW-0472">Membrane</keyword>
<keyword evidence="4" id="KW-1185">Reference proteome</keyword>
<feature type="transmembrane region" description="Helical" evidence="2">
    <location>
        <begin position="183"/>
        <end position="203"/>
    </location>
</feature>
<evidence type="ECO:0000313" key="4">
    <source>
        <dbReference type="Proteomes" id="UP001610563"/>
    </source>
</evidence>
<comment type="caution">
    <text evidence="3">The sequence shown here is derived from an EMBL/GenBank/DDBJ whole genome shotgun (WGS) entry which is preliminary data.</text>
</comment>
<feature type="transmembrane region" description="Helical" evidence="2">
    <location>
        <begin position="12"/>
        <end position="31"/>
    </location>
</feature>
<organism evidence="3 4">
    <name type="scientific">Aspergillus keveii</name>
    <dbReference type="NCBI Taxonomy" id="714993"/>
    <lineage>
        <taxon>Eukaryota</taxon>
        <taxon>Fungi</taxon>
        <taxon>Dikarya</taxon>
        <taxon>Ascomycota</taxon>
        <taxon>Pezizomycotina</taxon>
        <taxon>Eurotiomycetes</taxon>
        <taxon>Eurotiomycetidae</taxon>
        <taxon>Eurotiales</taxon>
        <taxon>Aspergillaceae</taxon>
        <taxon>Aspergillus</taxon>
        <taxon>Aspergillus subgen. Nidulantes</taxon>
    </lineage>
</organism>
<feature type="transmembrane region" description="Helical" evidence="2">
    <location>
        <begin position="86"/>
        <end position="103"/>
    </location>
</feature>
<keyword evidence="2" id="KW-0812">Transmembrane</keyword>
<evidence type="ECO:0008006" key="5">
    <source>
        <dbReference type="Google" id="ProtNLM"/>
    </source>
</evidence>
<reference evidence="3 4" key="1">
    <citation type="submission" date="2024-07" db="EMBL/GenBank/DDBJ databases">
        <title>Section-level genome sequencing and comparative genomics of Aspergillus sections Usti and Cavernicolus.</title>
        <authorList>
            <consortium name="Lawrence Berkeley National Laboratory"/>
            <person name="Nybo J.L."/>
            <person name="Vesth T.C."/>
            <person name="Theobald S."/>
            <person name="Frisvad J.C."/>
            <person name="Larsen T.O."/>
            <person name="Kjaerboelling I."/>
            <person name="Rothschild-Mancinelli K."/>
            <person name="Lyhne E.K."/>
            <person name="Kogle M.E."/>
            <person name="Barry K."/>
            <person name="Clum A."/>
            <person name="Na H."/>
            <person name="Ledsgaard L."/>
            <person name="Lin J."/>
            <person name="Lipzen A."/>
            <person name="Kuo A."/>
            <person name="Riley R."/>
            <person name="Mondo S."/>
            <person name="Labutti K."/>
            <person name="Haridas S."/>
            <person name="Pangalinan J."/>
            <person name="Salamov A.A."/>
            <person name="Simmons B.A."/>
            <person name="Magnuson J.K."/>
            <person name="Chen J."/>
            <person name="Drula E."/>
            <person name="Henrissat B."/>
            <person name="Wiebenga A."/>
            <person name="Lubbers R.J."/>
            <person name="Gomes A.C."/>
            <person name="Makela M.R."/>
            <person name="Stajich J."/>
            <person name="Grigoriev I.V."/>
            <person name="Mortensen U.H."/>
            <person name="De Vries R.P."/>
            <person name="Baker S.E."/>
            <person name="Andersen M.R."/>
        </authorList>
    </citation>
    <scope>NUCLEOTIDE SEQUENCE [LARGE SCALE GENOMIC DNA]</scope>
    <source>
        <strain evidence="3 4">CBS 209.92</strain>
    </source>
</reference>
<evidence type="ECO:0000256" key="1">
    <source>
        <dbReference type="SAM" id="MobiDB-lite"/>
    </source>
</evidence>
<name>A0ABR4GJ34_9EURO</name>